<dbReference type="Pfam" id="PF07714">
    <property type="entry name" value="PK_Tyr_Ser-Thr"/>
    <property type="match status" value="1"/>
</dbReference>
<feature type="domain" description="Ras-GEF" evidence="5">
    <location>
        <begin position="944"/>
        <end position="1183"/>
    </location>
</feature>
<dbReference type="SMART" id="SM00147">
    <property type="entry name" value="RasGEF"/>
    <property type="match status" value="1"/>
</dbReference>
<protein>
    <submittedName>
        <fullName evidence="8">Uncharacterized protein</fullName>
    </submittedName>
</protein>
<dbReference type="PROSITE" id="PS00109">
    <property type="entry name" value="PROTEIN_KINASE_TYR"/>
    <property type="match status" value="1"/>
</dbReference>
<evidence type="ECO:0000256" key="1">
    <source>
        <dbReference type="ARBA" id="ARBA00022741"/>
    </source>
</evidence>
<proteinExistence type="predicted"/>
<gene>
    <name evidence="8" type="ORF">EW145_g2641</name>
</gene>
<feature type="region of interest" description="Disordered" evidence="4">
    <location>
        <begin position="732"/>
        <end position="766"/>
    </location>
</feature>
<feature type="compositionally biased region" description="Low complexity" evidence="4">
    <location>
        <begin position="740"/>
        <end position="752"/>
    </location>
</feature>
<feature type="region of interest" description="Disordered" evidence="4">
    <location>
        <begin position="693"/>
        <end position="714"/>
    </location>
</feature>
<keyword evidence="2" id="KW-0067">ATP-binding</keyword>
<evidence type="ECO:0000313" key="8">
    <source>
        <dbReference type="EMBL" id="THH08540.1"/>
    </source>
</evidence>
<keyword evidence="1" id="KW-0547">Nucleotide-binding</keyword>
<organism evidence="8 9">
    <name type="scientific">Phellinidium pouzarii</name>
    <dbReference type="NCBI Taxonomy" id="167371"/>
    <lineage>
        <taxon>Eukaryota</taxon>
        <taxon>Fungi</taxon>
        <taxon>Dikarya</taxon>
        <taxon>Basidiomycota</taxon>
        <taxon>Agaricomycotina</taxon>
        <taxon>Agaricomycetes</taxon>
        <taxon>Hymenochaetales</taxon>
        <taxon>Hymenochaetaceae</taxon>
        <taxon>Phellinidium</taxon>
    </lineage>
</organism>
<dbReference type="InterPro" id="IPR000651">
    <property type="entry name" value="Ras-like_Gua-exchang_fac_N"/>
</dbReference>
<dbReference type="InterPro" id="IPR008266">
    <property type="entry name" value="Tyr_kinase_AS"/>
</dbReference>
<dbReference type="InterPro" id="IPR023578">
    <property type="entry name" value="Ras_GEF_dom_sf"/>
</dbReference>
<dbReference type="Gene3D" id="1.10.510.10">
    <property type="entry name" value="Transferase(Phosphotransferase) domain 1"/>
    <property type="match status" value="1"/>
</dbReference>
<dbReference type="AlphaFoldDB" id="A0A4S4LFK1"/>
<feature type="compositionally biased region" description="Low complexity" evidence="4">
    <location>
        <begin position="546"/>
        <end position="556"/>
    </location>
</feature>
<dbReference type="PROSITE" id="PS50212">
    <property type="entry name" value="RASGEF_NTER"/>
    <property type="match status" value="1"/>
</dbReference>
<dbReference type="SUPFAM" id="SSF56112">
    <property type="entry name" value="Protein kinase-like (PK-like)"/>
    <property type="match status" value="1"/>
</dbReference>
<dbReference type="InterPro" id="IPR050198">
    <property type="entry name" value="Non-receptor_tyrosine_kinases"/>
</dbReference>
<feature type="domain" description="Protein kinase" evidence="6">
    <location>
        <begin position="203"/>
        <end position="482"/>
    </location>
</feature>
<dbReference type="InterPro" id="IPR011009">
    <property type="entry name" value="Kinase-like_dom_sf"/>
</dbReference>
<evidence type="ECO:0000259" key="5">
    <source>
        <dbReference type="PROSITE" id="PS50009"/>
    </source>
</evidence>
<keyword evidence="9" id="KW-1185">Reference proteome</keyword>
<dbReference type="PANTHER" id="PTHR24418">
    <property type="entry name" value="TYROSINE-PROTEIN KINASE"/>
    <property type="match status" value="1"/>
</dbReference>
<evidence type="ECO:0000259" key="6">
    <source>
        <dbReference type="PROSITE" id="PS50011"/>
    </source>
</evidence>
<dbReference type="InterPro" id="IPR001245">
    <property type="entry name" value="Ser-Thr/Tyr_kinase_cat_dom"/>
</dbReference>
<sequence>MSFKALLGVASNVAGMPGTDIAVSAAIDLVQVVQNIKIYRSQTQCQNLSDRCTKLLLAFREKCDGLEGSKVMAAADEVTCIIERAHKKASHWAAMSRIKSFIASNVELHRGNHELQLIHERDGAENREILHNILRSVDGLREVLALNASEPNAVQNIMQTIQEELQQQTARPDQQHDLQQGLYEIHRQTQVLPPMIDLTGQVEKVSSSVVYGAYNDVYIGLWLGEEKVALKFARAINHTVKARKRFHKEVEIWRGLQHPHVSRLYGIVYFEGHIYSVSPWMENGSAFDYIISTEEVINRLAILGDVASGMEYLHKRGVVHGDLRAANILIGDDGRACVADFGLSKVIEEVAPDMSSSTYGDSPVRWQARELVKPDEYDGPVSVSPATDIWSYGMLCLEIMTGKKPYHYRPRDAIVIADLVEHRLPERPVDEAVVARGLGDQMWNLILLCWSWEPQDRPTMASVKLAVRSLPSAIPVSPSPILKKVLSESPKPLPNELPSIAEHGYSPRANLSPPSNFKYISSNISSTPPSANILSDASKSAHGHYSPRSTSSGSSSVFDIQLTLASTSRHRPSVSSSPTHDAYSSLKRTPDTGGSLGLTTGQASRGSLREQLFSSAESMRPLHSYSSAQEEMHKRPSSSSMNAMTSEESPSPSGLSLSRPIQFTASDLLDTPPPPKVNVENYDGDHSVVSSSLSSSFDFSRRRGPSLSSGNVATTPYSAGLLYSPLQLSEERIEGEHSGESNSSSVPSSADSPLRHDRTSSFSDSVPSKNTLTDFSDLDCKSNTVRYNKDGTVKAGSLCGLVDRLLKDSAGYARDQEFREIFLTTHRLFAPTRDVLRLLIRRFILADSDQGMPVKDRVGTRFTTLNVLNQLLKGHYAKGIELAVLEDLRAFLQEITSPPVFLKTAQDLINTIDNLLSGNASSRAMSPAHSHAGTRKSARASDITPLGLAFALLFLEGEKYRAITATDCVSYLLHKGGTYKIAEANEVAEARATNNKIVNWVKKSIVKSDRMENRGDTLRFFVNTAAECRKLHNYSSMSALLAGIDSQTVTRLKLTRGCLDKHMRETQKKLSCLLEISHNHRTYRDALPDPKKTLCLPWLAVHLKDLQSVYERHLRQVVIDGESLINFEKFSAVHDSISVILAFQAHIRSNSQGEGDTDRKVGPLLYLEEQLATTHLGQVAEDRLEVRSLELQKQEDRDYEHRVNELAAVGFRTSRGRG</sequence>
<dbReference type="GO" id="GO:0005085">
    <property type="term" value="F:guanyl-nucleotide exchange factor activity"/>
    <property type="evidence" value="ECO:0007669"/>
    <property type="project" value="UniProtKB-KW"/>
</dbReference>
<accession>A0A4S4LFK1</accession>
<comment type="caution">
    <text evidence="8">The sequence shown here is derived from an EMBL/GenBank/DDBJ whole genome shotgun (WGS) entry which is preliminary data.</text>
</comment>
<dbReference type="OrthoDB" id="4062651at2759"/>
<dbReference type="SUPFAM" id="SSF48366">
    <property type="entry name" value="Ras GEF"/>
    <property type="match status" value="1"/>
</dbReference>
<dbReference type="PROSITE" id="PS50009">
    <property type="entry name" value="RASGEF_CAT"/>
    <property type="match status" value="1"/>
</dbReference>
<evidence type="ECO:0000313" key="9">
    <source>
        <dbReference type="Proteomes" id="UP000308199"/>
    </source>
</evidence>
<dbReference type="GO" id="GO:0005524">
    <property type="term" value="F:ATP binding"/>
    <property type="evidence" value="ECO:0007669"/>
    <property type="project" value="UniProtKB-KW"/>
</dbReference>
<dbReference type="Pfam" id="PF00618">
    <property type="entry name" value="RasGEF_N"/>
    <property type="match status" value="1"/>
</dbReference>
<dbReference type="InterPro" id="IPR000719">
    <property type="entry name" value="Prot_kinase_dom"/>
</dbReference>
<evidence type="ECO:0000256" key="3">
    <source>
        <dbReference type="PROSITE-ProRule" id="PRU00168"/>
    </source>
</evidence>
<feature type="region of interest" description="Disordered" evidence="4">
    <location>
        <begin position="531"/>
        <end position="658"/>
    </location>
</feature>
<evidence type="ECO:0000256" key="2">
    <source>
        <dbReference type="ARBA" id="ARBA00022840"/>
    </source>
</evidence>
<dbReference type="PROSITE" id="PS50011">
    <property type="entry name" value="PROTEIN_KINASE_DOM"/>
    <property type="match status" value="1"/>
</dbReference>
<feature type="compositionally biased region" description="Low complexity" evidence="4">
    <location>
        <begin position="646"/>
        <end position="658"/>
    </location>
</feature>
<dbReference type="Gene3D" id="1.10.840.10">
    <property type="entry name" value="Ras guanine-nucleotide exchange factors catalytic domain"/>
    <property type="match status" value="1"/>
</dbReference>
<dbReference type="InterPro" id="IPR036964">
    <property type="entry name" value="RASGEF_cat_dom_sf"/>
</dbReference>
<dbReference type="InterPro" id="IPR001895">
    <property type="entry name" value="RASGEF_cat_dom"/>
</dbReference>
<dbReference type="GO" id="GO:0004672">
    <property type="term" value="F:protein kinase activity"/>
    <property type="evidence" value="ECO:0007669"/>
    <property type="project" value="InterPro"/>
</dbReference>
<dbReference type="CDD" id="cd06224">
    <property type="entry name" value="REM"/>
    <property type="match status" value="1"/>
</dbReference>
<dbReference type="GO" id="GO:0007264">
    <property type="term" value="P:small GTPase-mediated signal transduction"/>
    <property type="evidence" value="ECO:0007669"/>
    <property type="project" value="InterPro"/>
</dbReference>
<dbReference type="SMART" id="SM00229">
    <property type="entry name" value="RasGEFN"/>
    <property type="match status" value="1"/>
</dbReference>
<evidence type="ECO:0000256" key="4">
    <source>
        <dbReference type="SAM" id="MobiDB-lite"/>
    </source>
</evidence>
<keyword evidence="3" id="KW-0344">Guanine-nucleotide releasing factor</keyword>
<dbReference type="InterPro" id="IPR059179">
    <property type="entry name" value="MLKL-like_MCAfunc"/>
</dbReference>
<feature type="domain" description="N-terminal Ras-GEF" evidence="7">
    <location>
        <begin position="789"/>
        <end position="916"/>
    </location>
</feature>
<dbReference type="EMBL" id="SGPK01000096">
    <property type="protein sequence ID" value="THH08540.1"/>
    <property type="molecule type" value="Genomic_DNA"/>
</dbReference>
<dbReference type="Proteomes" id="UP000308199">
    <property type="component" value="Unassembled WGS sequence"/>
</dbReference>
<reference evidence="8 9" key="1">
    <citation type="submission" date="2019-02" db="EMBL/GenBank/DDBJ databases">
        <title>Genome sequencing of the rare red list fungi Phellinidium pouzarii.</title>
        <authorList>
            <person name="Buettner E."/>
            <person name="Kellner H."/>
        </authorList>
    </citation>
    <scope>NUCLEOTIDE SEQUENCE [LARGE SCALE GENOMIC DNA]</scope>
    <source>
        <strain evidence="8 9">DSM 108285</strain>
    </source>
</reference>
<dbReference type="CDD" id="cd21037">
    <property type="entry name" value="MLKL_NTD"/>
    <property type="match status" value="1"/>
</dbReference>
<dbReference type="Pfam" id="PF00617">
    <property type="entry name" value="RasGEF"/>
    <property type="match status" value="1"/>
</dbReference>
<evidence type="ECO:0000259" key="7">
    <source>
        <dbReference type="PROSITE" id="PS50212"/>
    </source>
</evidence>
<dbReference type="Gene3D" id="1.20.870.10">
    <property type="entry name" value="Son of sevenless (SoS) protein Chain: S domain 1"/>
    <property type="match status" value="1"/>
</dbReference>
<name>A0A4S4LFK1_9AGAM</name>